<dbReference type="PANTHER" id="PTHR11019:SF159">
    <property type="entry name" value="TRANSCRIPTIONAL REGULATOR-RELATED"/>
    <property type="match status" value="1"/>
</dbReference>
<dbReference type="GO" id="GO:0003700">
    <property type="term" value="F:DNA-binding transcription factor activity"/>
    <property type="evidence" value="ECO:0007669"/>
    <property type="project" value="InterPro"/>
</dbReference>
<keyword evidence="1" id="KW-0805">Transcription regulation</keyword>
<dbReference type="CDD" id="cd06124">
    <property type="entry name" value="cupin_NimR-like_N"/>
    <property type="match status" value="1"/>
</dbReference>
<dbReference type="SMART" id="SM00342">
    <property type="entry name" value="HTH_ARAC"/>
    <property type="match status" value="1"/>
</dbReference>
<accession>A0A0H3FY14</accession>
<keyword evidence="2" id="KW-0804">Transcription</keyword>
<dbReference type="SUPFAM" id="SSF46689">
    <property type="entry name" value="Homeodomain-like"/>
    <property type="match status" value="2"/>
</dbReference>
<sequence>MAWLSADASFDPDTLSAPLIGVQSTLNGDHDDGLHRHQMGQMLFTRQGCIRLTLNDGALLCMLPPTRAAWIPAGVTHRAQMQHIVDYRSVWFANTHYPELPAAPAILNVTPLLRELLERISASLWDTDWQQGPARHLAALCVAEIGAAKHEPMMLTLPQDKRLRHLNGHGHPPQLQQLAAQCGAGEKTISRLFQRETGMSYQQWRQQWRLMKAVELLASGQRITDVAQALEFASDSAFIYFFRSQTGKTPGQYIAR</sequence>
<dbReference type="eggNOG" id="COG2207">
    <property type="taxonomic scope" value="Bacteria"/>
</dbReference>
<protein>
    <submittedName>
        <fullName evidence="4">AraC family transcriptional regulator</fullName>
    </submittedName>
</protein>
<dbReference type="InterPro" id="IPR009057">
    <property type="entry name" value="Homeodomain-like_sf"/>
</dbReference>
<organism evidence="4 5">
    <name type="scientific">Klebsiella aerogenes (strain ATCC 13048 / DSM 30053 / CCUG 1429 / JCM 1235 / KCTC 2190 / NBRC 13534 / NCIMB 10102 / NCTC 10006 / CDC 819-56)</name>
    <name type="common">Enterobacter aerogenes</name>
    <dbReference type="NCBI Taxonomy" id="1028307"/>
    <lineage>
        <taxon>Bacteria</taxon>
        <taxon>Pseudomonadati</taxon>
        <taxon>Pseudomonadota</taxon>
        <taxon>Gammaproteobacteria</taxon>
        <taxon>Enterobacterales</taxon>
        <taxon>Enterobacteriaceae</taxon>
        <taxon>Klebsiella/Raoultella group</taxon>
        <taxon>Klebsiella</taxon>
    </lineage>
</organism>
<dbReference type="OrthoDB" id="5949386at2"/>
<dbReference type="HOGENOM" id="CLU_000445_87_0_6"/>
<dbReference type="Proteomes" id="UP000008881">
    <property type="component" value="Chromosome"/>
</dbReference>
<gene>
    <name evidence="4" type="ordered locus">EAE_22065</name>
</gene>
<keyword evidence="5" id="KW-1185">Reference proteome</keyword>
<dbReference type="KEGG" id="eae:EAE_22065"/>
<feature type="domain" description="HTH araC/xylS-type" evidence="3">
    <location>
        <begin position="175"/>
        <end position="256"/>
    </location>
</feature>
<evidence type="ECO:0000313" key="5">
    <source>
        <dbReference type="Proteomes" id="UP000008881"/>
    </source>
</evidence>
<proteinExistence type="predicted"/>
<evidence type="ECO:0000259" key="3">
    <source>
        <dbReference type="PROSITE" id="PS01124"/>
    </source>
</evidence>
<dbReference type="AlphaFoldDB" id="A0A0H3FY14"/>
<dbReference type="SUPFAM" id="SSF51182">
    <property type="entry name" value="RmlC-like cupins"/>
    <property type="match status" value="1"/>
</dbReference>
<dbReference type="GO" id="GO:0043565">
    <property type="term" value="F:sequence-specific DNA binding"/>
    <property type="evidence" value="ECO:0007669"/>
    <property type="project" value="InterPro"/>
</dbReference>
<dbReference type="InterPro" id="IPR018060">
    <property type="entry name" value="HTH_AraC"/>
</dbReference>
<reference evidence="4 5" key="1">
    <citation type="journal article" date="2012" name="J. Bacteriol.">
        <title>Complete genome sequence of Enterobacter aerogenes KCTC 2190.</title>
        <authorList>
            <person name="Shin S.H."/>
            <person name="Kim S."/>
            <person name="Kim J.Y."/>
            <person name="Lee S."/>
            <person name="Um Y."/>
            <person name="Oh M.K."/>
            <person name="Kim Y.R."/>
            <person name="Lee J."/>
            <person name="Yang K.S."/>
        </authorList>
    </citation>
    <scope>NUCLEOTIDE SEQUENCE [LARGE SCALE GENOMIC DNA]</scope>
    <source>
        <strain evidence="4 5">KCTC 2190</strain>
    </source>
</reference>
<dbReference type="RefSeq" id="WP_015705836.1">
    <property type="nucleotide sequence ID" value="NC_015663.1"/>
</dbReference>
<dbReference type="Gene3D" id="1.10.10.60">
    <property type="entry name" value="Homeodomain-like"/>
    <property type="match status" value="2"/>
</dbReference>
<evidence type="ECO:0000313" key="4">
    <source>
        <dbReference type="EMBL" id="AEG99312.1"/>
    </source>
</evidence>
<dbReference type="PROSITE" id="PS01124">
    <property type="entry name" value="HTH_ARAC_FAMILY_2"/>
    <property type="match status" value="1"/>
</dbReference>
<dbReference type="EMBL" id="CP002824">
    <property type="protein sequence ID" value="AEG99312.1"/>
    <property type="molecule type" value="Genomic_DNA"/>
</dbReference>
<dbReference type="Pfam" id="PF12833">
    <property type="entry name" value="HTH_18"/>
    <property type="match status" value="1"/>
</dbReference>
<evidence type="ECO:0000256" key="2">
    <source>
        <dbReference type="ARBA" id="ARBA00023163"/>
    </source>
</evidence>
<name>A0A0H3FY14_KLEAK</name>
<dbReference type="GeneID" id="93312585"/>
<dbReference type="PATRIC" id="fig|1028307.3.peg.4394"/>
<evidence type="ECO:0000256" key="1">
    <source>
        <dbReference type="ARBA" id="ARBA00023015"/>
    </source>
</evidence>
<dbReference type="InterPro" id="IPR011051">
    <property type="entry name" value="RmlC_Cupin_sf"/>
</dbReference>
<dbReference type="PANTHER" id="PTHR11019">
    <property type="entry name" value="HTH-TYPE TRANSCRIPTIONAL REGULATOR NIMR"/>
    <property type="match status" value="1"/>
</dbReference>